<name>A0A7I8W1J3_9ANNE</name>
<dbReference type="PANTHER" id="PTHR47633">
    <property type="entry name" value="IMMUNOGLOBULIN"/>
    <property type="match status" value="1"/>
</dbReference>
<comment type="subcellular location">
    <subcellularLocation>
        <location evidence="1">Cytoplasm</location>
    </subcellularLocation>
</comment>
<keyword evidence="8" id="KW-1185">Reference proteome</keyword>
<feature type="region of interest" description="Disordered" evidence="4">
    <location>
        <begin position="1"/>
        <end position="27"/>
    </location>
</feature>
<dbReference type="GO" id="GO:0004672">
    <property type="term" value="F:protein kinase activity"/>
    <property type="evidence" value="ECO:0007669"/>
    <property type="project" value="TreeGrafter"/>
</dbReference>
<dbReference type="InterPro" id="IPR003599">
    <property type="entry name" value="Ig_sub"/>
</dbReference>
<dbReference type="SUPFAM" id="SSF48726">
    <property type="entry name" value="Immunoglobulin"/>
    <property type="match status" value="1"/>
</dbReference>
<keyword evidence="5" id="KW-1133">Transmembrane helix</keyword>
<feature type="region of interest" description="Disordered" evidence="4">
    <location>
        <begin position="226"/>
        <end position="254"/>
    </location>
</feature>
<dbReference type="GO" id="GO:0005737">
    <property type="term" value="C:cytoplasm"/>
    <property type="evidence" value="ECO:0007669"/>
    <property type="project" value="UniProtKB-SubCell"/>
</dbReference>
<comment type="caution">
    <text evidence="7">The sequence shown here is derived from an EMBL/GenBank/DDBJ whole genome shotgun (WGS) entry which is preliminary data.</text>
</comment>
<dbReference type="SMART" id="SM00409">
    <property type="entry name" value="IG"/>
    <property type="match status" value="1"/>
</dbReference>
<evidence type="ECO:0000256" key="1">
    <source>
        <dbReference type="ARBA" id="ARBA00004496"/>
    </source>
</evidence>
<keyword evidence="5" id="KW-0472">Membrane</keyword>
<dbReference type="FunFam" id="2.60.40.10:FF:000425">
    <property type="entry name" value="Myosin light chain kinase"/>
    <property type="match status" value="1"/>
</dbReference>
<keyword evidence="5" id="KW-0812">Transmembrane</keyword>
<feature type="transmembrane region" description="Helical" evidence="5">
    <location>
        <begin position="397"/>
        <end position="416"/>
    </location>
</feature>
<reference evidence="7 8" key="1">
    <citation type="submission" date="2020-08" db="EMBL/GenBank/DDBJ databases">
        <authorList>
            <person name="Hejnol A."/>
        </authorList>
    </citation>
    <scope>NUCLEOTIDE SEQUENCE [LARGE SCALE GENOMIC DNA]</scope>
</reference>
<evidence type="ECO:0000313" key="8">
    <source>
        <dbReference type="Proteomes" id="UP000549394"/>
    </source>
</evidence>
<dbReference type="OrthoDB" id="5969272at2759"/>
<dbReference type="PROSITE" id="PS50835">
    <property type="entry name" value="IG_LIKE"/>
    <property type="match status" value="1"/>
</dbReference>
<feature type="compositionally biased region" description="Polar residues" evidence="4">
    <location>
        <begin position="228"/>
        <end position="244"/>
    </location>
</feature>
<dbReference type="CDD" id="cd00096">
    <property type="entry name" value="Ig"/>
    <property type="match status" value="1"/>
</dbReference>
<dbReference type="AlphaFoldDB" id="A0A7I8W1J3"/>
<evidence type="ECO:0000313" key="7">
    <source>
        <dbReference type="EMBL" id="CAD5122037.1"/>
    </source>
</evidence>
<proteinExistence type="predicted"/>
<evidence type="ECO:0000259" key="6">
    <source>
        <dbReference type="PROSITE" id="PS50835"/>
    </source>
</evidence>
<dbReference type="InterPro" id="IPR013098">
    <property type="entry name" value="Ig_I-set"/>
</dbReference>
<gene>
    <name evidence="7" type="ORF">DGYR_LOCUS9897</name>
</gene>
<feature type="region of interest" description="Disordered" evidence="4">
    <location>
        <begin position="104"/>
        <end position="124"/>
    </location>
</feature>
<evidence type="ECO:0000256" key="4">
    <source>
        <dbReference type="SAM" id="MobiDB-lite"/>
    </source>
</evidence>
<organism evidence="7 8">
    <name type="scientific">Dimorphilus gyrociliatus</name>
    <dbReference type="NCBI Taxonomy" id="2664684"/>
    <lineage>
        <taxon>Eukaryota</taxon>
        <taxon>Metazoa</taxon>
        <taxon>Spiralia</taxon>
        <taxon>Lophotrochozoa</taxon>
        <taxon>Annelida</taxon>
        <taxon>Polychaeta</taxon>
        <taxon>Polychaeta incertae sedis</taxon>
        <taxon>Dinophilidae</taxon>
        <taxon>Dimorphilus</taxon>
    </lineage>
</organism>
<feature type="compositionally biased region" description="Polar residues" evidence="4">
    <location>
        <begin position="104"/>
        <end position="113"/>
    </location>
</feature>
<dbReference type="Pfam" id="PF07679">
    <property type="entry name" value="I-set"/>
    <property type="match status" value="1"/>
</dbReference>
<dbReference type="EMBL" id="CAJFCJ010000015">
    <property type="protein sequence ID" value="CAD5122037.1"/>
    <property type="molecule type" value="Genomic_DNA"/>
</dbReference>
<dbReference type="Proteomes" id="UP000549394">
    <property type="component" value="Unassembled WGS sequence"/>
</dbReference>
<feature type="compositionally biased region" description="Basic and acidic residues" evidence="4">
    <location>
        <begin position="179"/>
        <end position="188"/>
    </location>
</feature>
<feature type="region of interest" description="Disordered" evidence="4">
    <location>
        <begin position="179"/>
        <end position="210"/>
    </location>
</feature>
<feature type="domain" description="Ig-like" evidence="6">
    <location>
        <begin position="17"/>
        <end position="112"/>
    </location>
</feature>
<sequence length="421" mass="47617">MEEQRSKTAWRSTKKAPEFKKRLSSSEEVKEGQTVVFSCSISALPSPRINWYKDEESLSGRAGYFTSEEDDGTTQNLVIRNASKNHEGTYKCVAENTEGVATSTAPSKRVLSSKSRDVRNPDHVISLPPNLHAISEHYSMEQELQDNNSVNNSNKEMEMFANDFSEAIWNDVEDTVVSRADEKSKDNELSPELSKLTQDPCGSREDNNDQEKFSNEALFEELIKQESKSSLVQDKTHSSTPSEGDSTETDWQKEEIPCDFQQEGAVKNTQEDIIPQKQHTDENELLETREEIEEKTSEFTTKLLLEAAKDEWKEGENLLAEKKDSVNLKEIAKNIVIDVISSSQKEISKKPITQSVWSAEFQKQLREKIFSVPAILFLTLIFVAGVLGSIFEIGILPFAFCVTVAFLSILFSYQFFTNCDN</sequence>
<dbReference type="InterPro" id="IPR013783">
    <property type="entry name" value="Ig-like_fold"/>
</dbReference>
<feature type="transmembrane region" description="Helical" evidence="5">
    <location>
        <begin position="369"/>
        <end position="391"/>
    </location>
</feature>
<dbReference type="InterPro" id="IPR007110">
    <property type="entry name" value="Ig-like_dom"/>
</dbReference>
<protein>
    <submittedName>
        <fullName evidence="7">DgyrCDS10490</fullName>
    </submittedName>
</protein>
<keyword evidence="3" id="KW-0393">Immunoglobulin domain</keyword>
<dbReference type="InterPro" id="IPR036179">
    <property type="entry name" value="Ig-like_dom_sf"/>
</dbReference>
<dbReference type="Gene3D" id="2.60.40.10">
    <property type="entry name" value="Immunoglobulins"/>
    <property type="match status" value="1"/>
</dbReference>
<accession>A0A7I8W1J3</accession>
<feature type="compositionally biased region" description="Basic and acidic residues" evidence="4">
    <location>
        <begin position="15"/>
        <end position="27"/>
    </location>
</feature>
<evidence type="ECO:0000256" key="5">
    <source>
        <dbReference type="SAM" id="Phobius"/>
    </source>
</evidence>
<dbReference type="PANTHER" id="PTHR47633:SF16">
    <property type="entry name" value="CAVP-TARGET PROTEIN-LIKE"/>
    <property type="match status" value="1"/>
</dbReference>
<dbReference type="SMART" id="SM00408">
    <property type="entry name" value="IGc2"/>
    <property type="match status" value="1"/>
</dbReference>
<evidence type="ECO:0000256" key="2">
    <source>
        <dbReference type="ARBA" id="ARBA00022490"/>
    </source>
</evidence>
<evidence type="ECO:0000256" key="3">
    <source>
        <dbReference type="ARBA" id="ARBA00023319"/>
    </source>
</evidence>
<keyword evidence="2" id="KW-0963">Cytoplasm</keyword>
<dbReference type="InterPro" id="IPR003598">
    <property type="entry name" value="Ig_sub2"/>
</dbReference>